<evidence type="ECO:0000256" key="1">
    <source>
        <dbReference type="SAM" id="Phobius"/>
    </source>
</evidence>
<feature type="transmembrane region" description="Helical" evidence="1">
    <location>
        <begin position="95"/>
        <end position="113"/>
    </location>
</feature>
<organism evidence="2 3">
    <name type="scientific">Parabacteroides goldsteinii DSM 19448 = WAL 12034</name>
    <dbReference type="NCBI Taxonomy" id="927665"/>
    <lineage>
        <taxon>Bacteria</taxon>
        <taxon>Pseudomonadati</taxon>
        <taxon>Bacteroidota</taxon>
        <taxon>Bacteroidia</taxon>
        <taxon>Bacteroidales</taxon>
        <taxon>Tannerellaceae</taxon>
        <taxon>Parabacteroides</taxon>
    </lineage>
</organism>
<evidence type="ECO:0000313" key="2">
    <source>
        <dbReference type="EMBL" id="KKB54701.1"/>
    </source>
</evidence>
<reference evidence="2 3" key="1">
    <citation type="submission" date="2013-04" db="EMBL/GenBank/DDBJ databases">
        <title>The Genome Sequence of Parabacteroides goldsteinii DSM 19448.</title>
        <authorList>
            <consortium name="The Broad Institute Genomics Platform"/>
            <person name="Earl A."/>
            <person name="Ward D."/>
            <person name="Feldgarden M."/>
            <person name="Gevers D."/>
            <person name="Martens E."/>
            <person name="Sakamoto M."/>
            <person name="Benno Y."/>
            <person name="Song Y."/>
            <person name="Liu C."/>
            <person name="Lee J."/>
            <person name="Bolanos M."/>
            <person name="Vaisanen M.L."/>
            <person name="Finegold S.M."/>
            <person name="Walker B."/>
            <person name="Young S."/>
            <person name="Zeng Q."/>
            <person name="Gargeya S."/>
            <person name="Fitzgerald M."/>
            <person name="Haas B."/>
            <person name="Abouelleil A."/>
            <person name="Allen A.W."/>
            <person name="Alvarado L."/>
            <person name="Arachchi H.M."/>
            <person name="Berlin A.M."/>
            <person name="Chapman S.B."/>
            <person name="Gainer-Dewar J."/>
            <person name="Goldberg J."/>
            <person name="Griggs A."/>
            <person name="Gujja S."/>
            <person name="Hansen M."/>
            <person name="Howarth C."/>
            <person name="Imamovic A."/>
            <person name="Ireland A."/>
            <person name="Larimer J."/>
            <person name="McCowan C."/>
            <person name="Murphy C."/>
            <person name="Pearson M."/>
            <person name="Poon T.W."/>
            <person name="Priest M."/>
            <person name="Roberts A."/>
            <person name="Saif S."/>
            <person name="Shea T."/>
            <person name="Sisk P."/>
            <person name="Sykes S."/>
            <person name="Wortman J."/>
            <person name="Nusbaum C."/>
            <person name="Birren B."/>
        </authorList>
    </citation>
    <scope>NUCLEOTIDE SEQUENCE [LARGE SCALE GENOMIC DNA]</scope>
    <source>
        <strain evidence="2 3">DSM 19448</strain>
    </source>
</reference>
<keyword evidence="1" id="KW-1133">Transmembrane helix</keyword>
<comment type="caution">
    <text evidence="2">The sequence shown here is derived from an EMBL/GenBank/DDBJ whole genome shotgun (WGS) entry which is preliminary data.</text>
</comment>
<dbReference type="Pfam" id="PF14897">
    <property type="entry name" value="EpsG"/>
    <property type="match status" value="1"/>
</dbReference>
<dbReference type="EMBL" id="AQHV01000013">
    <property type="protein sequence ID" value="KKB54701.1"/>
    <property type="molecule type" value="Genomic_DNA"/>
</dbReference>
<sequence>MIYIAAFTLIFYGWILVDLQHYRKLFAVCVYAIIVFLILIAGLRYRVGGDSLYYIDTYTSMPTWENWEFFSFDEGYGPLWYLFCAISKTLGEDFVYLQLLHAIIVNLTFFYVFRKKSVNIISCFLVYFLIYYIYYNMEILREALAVCVFCFNISNLIERKYFRYYLGCVFSIGFHYSALVLLIFPLLNYLLKIKHANLILGIGGGLIIFIFFYILPNNYVIFMDFVPVIGLKLKSYSTLEMNNVLGILYYAISFIAFLGFYLIAIKNKLMDKQDNNIMKMLLLFLFLGAMNQGLMRISNYLIPFAIPYIVNVGYSLISMKKSVNSKIVFIGCFSLLIFQKSYYYMTDTSHLVAHTRQYELWYPYESVFSPVKHSDRELIFYNAMYNQSIIRSNRE</sequence>
<feature type="transmembrane region" description="Helical" evidence="1">
    <location>
        <begin position="247"/>
        <end position="265"/>
    </location>
</feature>
<dbReference type="PATRIC" id="fig|927665.4.peg.2899"/>
<keyword evidence="1" id="KW-0472">Membrane</keyword>
<evidence type="ECO:0000313" key="3">
    <source>
        <dbReference type="Proteomes" id="UP000033047"/>
    </source>
</evidence>
<dbReference type="STRING" id="927665.HMPREF1535_02823"/>
<dbReference type="AlphaFoldDB" id="A0A0F5J9Y6"/>
<protein>
    <recommendedName>
        <fullName evidence="4">EpsG family protein</fullName>
    </recommendedName>
</protein>
<accession>A0A0F5J9Y6</accession>
<keyword evidence="1" id="KW-0812">Transmembrane</keyword>
<name>A0A0F5J9Y6_9BACT</name>
<feature type="transmembrane region" description="Helical" evidence="1">
    <location>
        <begin position="196"/>
        <end position="215"/>
    </location>
</feature>
<dbReference type="RefSeq" id="WP_046146604.1">
    <property type="nucleotide sequence ID" value="NZ_KQ033913.1"/>
</dbReference>
<dbReference type="InterPro" id="IPR049458">
    <property type="entry name" value="EpsG-like"/>
</dbReference>
<proteinExistence type="predicted"/>
<gene>
    <name evidence="2" type="ORF">HMPREF1535_02823</name>
</gene>
<evidence type="ECO:0008006" key="4">
    <source>
        <dbReference type="Google" id="ProtNLM"/>
    </source>
</evidence>
<feature type="transmembrane region" description="Helical" evidence="1">
    <location>
        <begin position="25"/>
        <end position="45"/>
    </location>
</feature>
<dbReference type="HOGENOM" id="CLU_058774_0_0_10"/>
<feature type="transmembrane region" description="Helical" evidence="1">
    <location>
        <begin position="118"/>
        <end position="135"/>
    </location>
</feature>
<feature type="transmembrane region" description="Helical" evidence="1">
    <location>
        <begin position="164"/>
        <end position="184"/>
    </location>
</feature>
<feature type="transmembrane region" description="Helical" evidence="1">
    <location>
        <begin position="277"/>
        <end position="294"/>
    </location>
</feature>
<dbReference type="Proteomes" id="UP000033047">
    <property type="component" value="Unassembled WGS sequence"/>
</dbReference>